<accession>A0A0N4XY94</accession>
<dbReference type="WBParaSite" id="NBR_0000803601-mRNA-1">
    <property type="protein sequence ID" value="NBR_0000803601-mRNA-1"/>
    <property type="gene ID" value="NBR_0000803601"/>
</dbReference>
<dbReference type="Proteomes" id="UP000271162">
    <property type="component" value="Unassembled WGS sequence"/>
</dbReference>
<name>A0A0N4XY94_NIPBR</name>
<evidence type="ECO:0000313" key="2">
    <source>
        <dbReference type="Proteomes" id="UP000271162"/>
    </source>
</evidence>
<evidence type="ECO:0000313" key="1">
    <source>
        <dbReference type="EMBL" id="VDL71626.1"/>
    </source>
</evidence>
<dbReference type="AlphaFoldDB" id="A0A0N4XY94"/>
<protein>
    <submittedName>
        <fullName evidence="1 3">Uncharacterized protein</fullName>
    </submittedName>
</protein>
<dbReference type="EMBL" id="UYSL01019955">
    <property type="protein sequence ID" value="VDL71626.1"/>
    <property type="molecule type" value="Genomic_DNA"/>
</dbReference>
<proteinExistence type="predicted"/>
<reference evidence="3" key="1">
    <citation type="submission" date="2017-02" db="UniProtKB">
        <authorList>
            <consortium name="WormBaseParasite"/>
        </authorList>
    </citation>
    <scope>IDENTIFICATION</scope>
</reference>
<sequence length="126" mass="14448">MTANSLPSNPSQLLGTDGIRLLNEIQNILVNKAPEAIPLFDELLQTLSRARRLRSIPAFQNIFIRKSMTKEERVKESDLRRQASERNAKEHGVRRFPNTYGSYFGRYSLAARDNYECPFAATSWIC</sequence>
<organism evidence="3">
    <name type="scientific">Nippostrongylus brasiliensis</name>
    <name type="common">Rat hookworm</name>
    <dbReference type="NCBI Taxonomy" id="27835"/>
    <lineage>
        <taxon>Eukaryota</taxon>
        <taxon>Metazoa</taxon>
        <taxon>Ecdysozoa</taxon>
        <taxon>Nematoda</taxon>
        <taxon>Chromadorea</taxon>
        <taxon>Rhabditida</taxon>
        <taxon>Rhabditina</taxon>
        <taxon>Rhabditomorpha</taxon>
        <taxon>Strongyloidea</taxon>
        <taxon>Heligmosomidae</taxon>
        <taxon>Nippostrongylus</taxon>
    </lineage>
</organism>
<evidence type="ECO:0000313" key="3">
    <source>
        <dbReference type="WBParaSite" id="NBR_0000803601-mRNA-1"/>
    </source>
</evidence>
<reference evidence="1 2" key="2">
    <citation type="submission" date="2018-11" db="EMBL/GenBank/DDBJ databases">
        <authorList>
            <consortium name="Pathogen Informatics"/>
        </authorList>
    </citation>
    <scope>NUCLEOTIDE SEQUENCE [LARGE SCALE GENOMIC DNA]</scope>
</reference>
<keyword evidence="2" id="KW-1185">Reference proteome</keyword>
<gene>
    <name evidence="1" type="ORF">NBR_LOCUS8037</name>
</gene>